<name>A0A1G9XD00_ALLAB</name>
<dbReference type="OrthoDB" id="9793039at2"/>
<dbReference type="Pfam" id="PF00903">
    <property type="entry name" value="Glyoxalase"/>
    <property type="match status" value="1"/>
</dbReference>
<evidence type="ECO:0000313" key="3">
    <source>
        <dbReference type="Proteomes" id="UP000183376"/>
    </source>
</evidence>
<reference evidence="2 3" key="1">
    <citation type="submission" date="2016-10" db="EMBL/GenBank/DDBJ databases">
        <authorList>
            <person name="de Groot N.N."/>
        </authorList>
    </citation>
    <scope>NUCLEOTIDE SEQUENCE [LARGE SCALE GENOMIC DNA]</scope>
    <source>
        <strain evidence="2 3">DSM 44149</strain>
    </source>
</reference>
<evidence type="ECO:0000259" key="1">
    <source>
        <dbReference type="PROSITE" id="PS51819"/>
    </source>
</evidence>
<sequence>MVSPMPHSAHDPVSGTPSWVDVATRDLEASKEFYAELFGWEFETEHHPAIGDYTFAMLDGQPVAGLHALPNRLSDYPTWNLYLRMRRIETARARVRRLGGKVHYGPLEIEGHGSLLMLDDPSGARVGLWQPTRPWRFVTRRPGTFGWADLNTHLAHRADSFFATLFAFTPRQVGDGKRFDYTTWWLQGKPYLGRLAMGRDYPPEVPPHWMIYFNVSPRVGTDVTADRALMLDGAIEVDPFDSPYGRTAVLRDPGGATFSVIDPSRRAIVRYYDERFDD</sequence>
<dbReference type="EMBL" id="LT629701">
    <property type="protein sequence ID" value="SDM94411.1"/>
    <property type="molecule type" value="Genomic_DNA"/>
</dbReference>
<dbReference type="InterPro" id="IPR037523">
    <property type="entry name" value="VOC_core"/>
</dbReference>
<dbReference type="AlphaFoldDB" id="A0A1G9XD00"/>
<dbReference type="InterPro" id="IPR052164">
    <property type="entry name" value="Anthracycline_SecMetBiosynth"/>
</dbReference>
<dbReference type="PANTHER" id="PTHR33993:SF14">
    <property type="entry name" value="GB|AAF24581.1"/>
    <property type="match status" value="1"/>
</dbReference>
<gene>
    <name evidence="2" type="ORF">SAMN04489726_4121</name>
</gene>
<keyword evidence="3" id="KW-1185">Reference proteome</keyword>
<organism evidence="2 3">
    <name type="scientific">Allokutzneria albata</name>
    <name type="common">Kibdelosporangium albatum</name>
    <dbReference type="NCBI Taxonomy" id="211114"/>
    <lineage>
        <taxon>Bacteria</taxon>
        <taxon>Bacillati</taxon>
        <taxon>Actinomycetota</taxon>
        <taxon>Actinomycetes</taxon>
        <taxon>Pseudonocardiales</taxon>
        <taxon>Pseudonocardiaceae</taxon>
        <taxon>Allokutzneria</taxon>
    </lineage>
</organism>
<dbReference type="CDD" id="cd07247">
    <property type="entry name" value="SgaA_N_like"/>
    <property type="match status" value="1"/>
</dbReference>
<accession>A0A1G9XD00</accession>
<dbReference type="eggNOG" id="COG3324">
    <property type="taxonomic scope" value="Bacteria"/>
</dbReference>
<dbReference type="InterPro" id="IPR004360">
    <property type="entry name" value="Glyas_Fos-R_dOase_dom"/>
</dbReference>
<protein>
    <recommendedName>
        <fullName evidence="1">VOC domain-containing protein</fullName>
    </recommendedName>
</protein>
<dbReference type="Gene3D" id="3.10.180.10">
    <property type="entry name" value="2,3-Dihydroxybiphenyl 1,2-Dioxygenase, domain 1"/>
    <property type="match status" value="2"/>
</dbReference>
<dbReference type="InterPro" id="IPR029068">
    <property type="entry name" value="Glyas_Bleomycin-R_OHBP_Dase"/>
</dbReference>
<dbReference type="PROSITE" id="PS51819">
    <property type="entry name" value="VOC"/>
    <property type="match status" value="1"/>
</dbReference>
<evidence type="ECO:0000313" key="2">
    <source>
        <dbReference type="EMBL" id="SDM94411.1"/>
    </source>
</evidence>
<feature type="domain" description="VOC" evidence="1">
    <location>
        <begin position="16"/>
        <end position="131"/>
    </location>
</feature>
<dbReference type="SUPFAM" id="SSF54593">
    <property type="entry name" value="Glyoxalase/Bleomycin resistance protein/Dihydroxybiphenyl dioxygenase"/>
    <property type="match status" value="2"/>
</dbReference>
<dbReference type="PANTHER" id="PTHR33993">
    <property type="entry name" value="GLYOXALASE-RELATED"/>
    <property type="match status" value="1"/>
</dbReference>
<dbReference type="Proteomes" id="UP000183376">
    <property type="component" value="Chromosome I"/>
</dbReference>
<proteinExistence type="predicted"/>